<feature type="transmembrane region" description="Helical" evidence="1">
    <location>
        <begin position="180"/>
        <end position="202"/>
    </location>
</feature>
<feature type="transmembrane region" description="Helical" evidence="1">
    <location>
        <begin position="256"/>
        <end position="273"/>
    </location>
</feature>
<keyword evidence="1" id="KW-0812">Transmembrane</keyword>
<organism evidence="3 4">
    <name type="scientific">Anaeromyxobacter oryzae</name>
    <dbReference type="NCBI Taxonomy" id="2918170"/>
    <lineage>
        <taxon>Bacteria</taxon>
        <taxon>Pseudomonadati</taxon>
        <taxon>Myxococcota</taxon>
        <taxon>Myxococcia</taxon>
        <taxon>Myxococcales</taxon>
        <taxon>Cystobacterineae</taxon>
        <taxon>Anaeromyxobacteraceae</taxon>
        <taxon>Anaeromyxobacter</taxon>
    </lineage>
</organism>
<dbReference type="PANTHER" id="PTHR39430">
    <property type="entry name" value="MEMBRANE-ASSOCIATED PROTEASE-RELATED"/>
    <property type="match status" value="1"/>
</dbReference>
<dbReference type="EMBL" id="AP025591">
    <property type="protein sequence ID" value="BDG04782.1"/>
    <property type="molecule type" value="Genomic_DNA"/>
</dbReference>
<dbReference type="Pfam" id="PF02517">
    <property type="entry name" value="Rce1-like"/>
    <property type="match status" value="1"/>
</dbReference>
<feature type="transmembrane region" description="Helical" evidence="1">
    <location>
        <begin position="153"/>
        <end position="174"/>
    </location>
</feature>
<accession>A0ABM7WZ83</accession>
<feature type="transmembrane region" description="Helical" evidence="1">
    <location>
        <begin position="54"/>
        <end position="71"/>
    </location>
</feature>
<dbReference type="Proteomes" id="UP001162891">
    <property type="component" value="Chromosome"/>
</dbReference>
<dbReference type="PANTHER" id="PTHR39430:SF1">
    <property type="entry name" value="PROTEASE"/>
    <property type="match status" value="1"/>
</dbReference>
<proteinExistence type="predicted"/>
<evidence type="ECO:0000259" key="2">
    <source>
        <dbReference type="Pfam" id="PF02517"/>
    </source>
</evidence>
<dbReference type="RefSeq" id="WP_248353260.1">
    <property type="nucleotide sequence ID" value="NZ_AP025591.1"/>
</dbReference>
<feature type="transmembrane region" description="Helical" evidence="1">
    <location>
        <begin position="214"/>
        <end position="236"/>
    </location>
</feature>
<sequence>MPPVPPWLGRALSPRFWPWRLAIAVLAPRLPIIVIDRAVRLPGGEFQRLIETRLLSALVSLLVLVAVVRLLEGRTLAQTGLFSRAAWGRRVAEGLALGASPVLAYGAGLAGAGLAAFSWPGEATLAEAAGLAAVILVAAVDEEIRFRGLAFRILEEGTGSSVALIVSGALFGAAHAGNRGATPLGVVVVAIGGVLLAACYLLHRSLWIPIGFHFAWNTTMGAVLGLPISGIPIPALLRADVTGPGLWTGGRFGPEASLPMAIFVVLASATYVWRAAAAGRFARGTWLRELRGPVSPGPACPGSGR</sequence>
<evidence type="ECO:0000256" key="1">
    <source>
        <dbReference type="SAM" id="Phobius"/>
    </source>
</evidence>
<feature type="transmembrane region" description="Helical" evidence="1">
    <location>
        <begin position="92"/>
        <end position="117"/>
    </location>
</feature>
<protein>
    <recommendedName>
        <fullName evidence="2">CAAX prenyl protease 2/Lysostaphin resistance protein A-like domain-containing protein</fullName>
    </recommendedName>
</protein>
<dbReference type="InterPro" id="IPR003675">
    <property type="entry name" value="Rce1/LyrA-like_dom"/>
</dbReference>
<evidence type="ECO:0000313" key="3">
    <source>
        <dbReference type="EMBL" id="BDG04782.1"/>
    </source>
</evidence>
<keyword evidence="4" id="KW-1185">Reference proteome</keyword>
<keyword evidence="1" id="KW-0472">Membrane</keyword>
<reference evidence="4" key="1">
    <citation type="journal article" date="2022" name="Int. J. Syst. Evol. Microbiol.">
        <title>Anaeromyxobacter oryzae sp. nov., Anaeromyxobacter diazotrophicus sp. nov. and Anaeromyxobacter paludicola sp. nov., isolated from paddy soils.</title>
        <authorList>
            <person name="Itoh H."/>
            <person name="Xu Z."/>
            <person name="Mise K."/>
            <person name="Masuda Y."/>
            <person name="Ushijima N."/>
            <person name="Hayakawa C."/>
            <person name="Shiratori Y."/>
            <person name="Senoo K."/>
        </authorList>
    </citation>
    <scope>NUCLEOTIDE SEQUENCE [LARGE SCALE GENOMIC DNA]</scope>
    <source>
        <strain evidence="4">Red232</strain>
    </source>
</reference>
<gene>
    <name evidence="3" type="ORF">AMOR_37780</name>
</gene>
<name>A0ABM7WZ83_9BACT</name>
<evidence type="ECO:0000313" key="4">
    <source>
        <dbReference type="Proteomes" id="UP001162891"/>
    </source>
</evidence>
<keyword evidence="1" id="KW-1133">Transmembrane helix</keyword>
<feature type="transmembrane region" description="Helical" evidence="1">
    <location>
        <begin position="123"/>
        <end position="141"/>
    </location>
</feature>
<feature type="domain" description="CAAX prenyl protease 2/Lysostaphin resistance protein A-like" evidence="2">
    <location>
        <begin position="129"/>
        <end position="218"/>
    </location>
</feature>